<dbReference type="InterPro" id="IPR011707">
    <property type="entry name" value="Cu-oxidase-like_N"/>
</dbReference>
<dbReference type="RefSeq" id="WP_041958104.1">
    <property type="nucleotide sequence ID" value="NZ_JAOQNC010000001.1"/>
</dbReference>
<dbReference type="EMBL" id="JRPN01000021">
    <property type="protein sequence ID" value="KGT75950.1"/>
    <property type="molecule type" value="Genomic_DNA"/>
</dbReference>
<feature type="chain" id="PRO_5002016546" evidence="3">
    <location>
        <begin position="24"/>
        <end position="735"/>
    </location>
</feature>
<evidence type="ECO:0000256" key="1">
    <source>
        <dbReference type="ARBA" id="ARBA00022723"/>
    </source>
</evidence>
<dbReference type="SUPFAM" id="SSF49503">
    <property type="entry name" value="Cupredoxins"/>
    <property type="match status" value="3"/>
</dbReference>
<feature type="domain" description="Plastocyanin-like" evidence="4">
    <location>
        <begin position="562"/>
        <end position="701"/>
    </location>
</feature>
<dbReference type="GO" id="GO:0005507">
    <property type="term" value="F:copper ion binding"/>
    <property type="evidence" value="ECO:0007669"/>
    <property type="project" value="InterPro"/>
</dbReference>
<name>A0A0A3XNJ1_BRAJP</name>
<protein>
    <submittedName>
        <fullName evidence="6">Multicopper oxidase</fullName>
    </submittedName>
</protein>
<sequence length="735" mass="78615">MIKSFARIGLVIVALGPSLPAFAAPVPRAFEPPPTLPGQGNVVALEAAVAPAVGGCRPQGSISRSGSIVSVVLNFVRGRFFINNPDPTDPQPDGLDPVELRSYGGCKSGPAIFVKPGDTLRVDLINQLAKDDPSCLPNPPEGLGLPALVGCFNTTNLHTHGLHVSPAGNSDNVLLNIAPQTKFPYEINIPNDHPAGTFWYHAHRHGSTAVQVASGASGVLVVKGERPYTPPSPQNPKPIADIDTVLHDVNGAPFKEQLFLFQQIAYACFANQPNQPGGPWQQIYTTQGLYNASSPANIANAPWTCPLATSGNPVSPGVVENFGLQLDSSSIWDTNGRFTSVNGIVQPTLTVPAGEIQRWRFVHAGIHDTINIQLVRATPVGTTNLIATSGLSGNRQQQKADLLAACNASPGTLIPQFEIASDGLTRTKLRTVHASQVGGVLESNYMQPGYRSDVLVVFPSDGDYCLLNQAAPKAERVSNGNGGGQGPSTPQLLAYVHVRGGQPVTGDLQAYVGKALYDANPTLPDAVRTGLRDGDLRPWAPFENLAPPAAGSQQQQAAFAINFPAFTVNNASYDPDVVNFTREVNTTDDWLLSAQGEPHIFHIHVNPFQVIDVTTTNTNGQQISIYNPDGTCKPDIVYADKQQLANQYCGMWHTFRDTIIVENNYQIRVRTRYDRYIGEYVLHCHILDHEDAGMMANIAIVPDLNAPGGGLGMAGMRHAKQPTATPAATPVGHKH</sequence>
<accession>A0A0A3XNJ1</accession>
<evidence type="ECO:0000256" key="3">
    <source>
        <dbReference type="SAM" id="SignalP"/>
    </source>
</evidence>
<comment type="caution">
    <text evidence="6">The sequence shown here is derived from an EMBL/GenBank/DDBJ whole genome shotgun (WGS) entry which is preliminary data.</text>
</comment>
<dbReference type="PROSITE" id="PS00079">
    <property type="entry name" value="MULTICOPPER_OXIDASE1"/>
    <property type="match status" value="1"/>
</dbReference>
<dbReference type="GO" id="GO:0016491">
    <property type="term" value="F:oxidoreductase activity"/>
    <property type="evidence" value="ECO:0007669"/>
    <property type="project" value="UniProtKB-KW"/>
</dbReference>
<evidence type="ECO:0000313" key="6">
    <source>
        <dbReference type="EMBL" id="KGT75950.1"/>
    </source>
</evidence>
<dbReference type="InterPro" id="IPR011706">
    <property type="entry name" value="Cu-oxidase_C"/>
</dbReference>
<keyword evidence="2" id="KW-0560">Oxidoreductase</keyword>
<keyword evidence="1" id="KW-0479">Metal-binding</keyword>
<dbReference type="InterPro" id="IPR008972">
    <property type="entry name" value="Cupredoxin"/>
</dbReference>
<dbReference type="PANTHER" id="PTHR11709:SF518">
    <property type="entry name" value="MULTICOPPER OXIDASE"/>
    <property type="match status" value="1"/>
</dbReference>
<evidence type="ECO:0000259" key="4">
    <source>
        <dbReference type="Pfam" id="PF07731"/>
    </source>
</evidence>
<dbReference type="Pfam" id="PF07732">
    <property type="entry name" value="Cu-oxidase_3"/>
    <property type="match status" value="1"/>
</dbReference>
<dbReference type="PROSITE" id="PS00080">
    <property type="entry name" value="MULTICOPPER_OXIDASE2"/>
    <property type="match status" value="1"/>
</dbReference>
<dbReference type="CDD" id="cd13853">
    <property type="entry name" value="CuRO_1_Tth-MCO_like"/>
    <property type="match status" value="1"/>
</dbReference>
<dbReference type="Pfam" id="PF07731">
    <property type="entry name" value="Cu-oxidase_2"/>
    <property type="match status" value="1"/>
</dbReference>
<reference evidence="6 7" key="1">
    <citation type="submission" date="2014-09" db="EMBL/GenBank/DDBJ databases">
        <title>Draft genome of Bradyrhizobium japonicum Is-34.</title>
        <authorList>
            <person name="Tsurumaru H."/>
            <person name="Yamakawa T."/>
            <person name="Hashimoto S."/>
            <person name="Okizaki K."/>
            <person name="Kanesaki Y."/>
            <person name="Yoshikawa H."/>
            <person name="Yajima S."/>
        </authorList>
    </citation>
    <scope>NUCLEOTIDE SEQUENCE [LARGE SCALE GENOMIC DNA]</scope>
    <source>
        <strain evidence="6 7">Is-34</strain>
    </source>
</reference>
<evidence type="ECO:0000259" key="5">
    <source>
        <dbReference type="Pfam" id="PF07732"/>
    </source>
</evidence>
<evidence type="ECO:0000313" key="7">
    <source>
        <dbReference type="Proteomes" id="UP000030377"/>
    </source>
</evidence>
<dbReference type="Gene3D" id="2.60.40.420">
    <property type="entry name" value="Cupredoxins - blue copper proteins"/>
    <property type="match status" value="3"/>
</dbReference>
<dbReference type="Proteomes" id="UP000030377">
    <property type="component" value="Unassembled WGS sequence"/>
</dbReference>
<dbReference type="InterPro" id="IPR045087">
    <property type="entry name" value="Cu-oxidase_fam"/>
</dbReference>
<evidence type="ECO:0000256" key="2">
    <source>
        <dbReference type="ARBA" id="ARBA00023002"/>
    </source>
</evidence>
<feature type="signal peptide" evidence="3">
    <location>
        <begin position="1"/>
        <end position="23"/>
    </location>
</feature>
<organism evidence="6 7">
    <name type="scientific">Bradyrhizobium japonicum</name>
    <dbReference type="NCBI Taxonomy" id="375"/>
    <lineage>
        <taxon>Bacteria</taxon>
        <taxon>Pseudomonadati</taxon>
        <taxon>Pseudomonadota</taxon>
        <taxon>Alphaproteobacteria</taxon>
        <taxon>Hyphomicrobiales</taxon>
        <taxon>Nitrobacteraceae</taxon>
        <taxon>Bradyrhizobium</taxon>
    </lineage>
</organism>
<dbReference type="InterPro" id="IPR033138">
    <property type="entry name" value="Cu_oxidase_CS"/>
</dbReference>
<feature type="domain" description="Plastocyanin-like" evidence="5">
    <location>
        <begin position="153"/>
        <end position="225"/>
    </location>
</feature>
<gene>
    <name evidence="6" type="ORF">MA20_29315</name>
</gene>
<dbReference type="AlphaFoldDB" id="A0A0A3XNJ1"/>
<keyword evidence="3" id="KW-0732">Signal</keyword>
<dbReference type="STRING" id="375.BKD09_RS26935"/>
<dbReference type="InterPro" id="IPR002355">
    <property type="entry name" value="Cu_oxidase_Cu_BS"/>
</dbReference>
<dbReference type="PANTHER" id="PTHR11709">
    <property type="entry name" value="MULTI-COPPER OXIDASE"/>
    <property type="match status" value="1"/>
</dbReference>
<proteinExistence type="predicted"/>
<dbReference type="CDD" id="cd13900">
    <property type="entry name" value="CuRO_3_Tth-MCO_like"/>
    <property type="match status" value="1"/>
</dbReference>